<feature type="region of interest" description="Disordered" evidence="1">
    <location>
        <begin position="243"/>
        <end position="296"/>
    </location>
</feature>
<dbReference type="AlphaFoldDB" id="A0AAV9WL86"/>
<protein>
    <submittedName>
        <fullName evidence="2">Uncharacterized protein</fullName>
    </submittedName>
</protein>
<evidence type="ECO:0000313" key="3">
    <source>
        <dbReference type="Proteomes" id="UP001370758"/>
    </source>
</evidence>
<feature type="region of interest" description="Disordered" evidence="1">
    <location>
        <begin position="1"/>
        <end position="30"/>
    </location>
</feature>
<sequence>MQQSPSLRRSKAAHNLREKAPPRPPVTPEELRKRISDFLDGRNPHDVVEHETPESLLPLLSSIILLRSGDEQIAQLPLLRQFFDFTKQCRKSVGPRRIIASLPRHTAIWYTTLLTTFSNIIEKEDTSLNILRFIFAEELGIEEESDETKKMVVMVMADLPFNVENWVNLWIALIQAIWGGIWQATLFVRRLRDGMVLGKGADWMPARAREMQWAQWQIARQAGMADNILEEREDAMLRQREIVSKTTPNPETPAIETPTQPGKVLNRKENSETTPSKLPTQPPQKGIGERRVPERERRPRAIYLPRTSPELKPAPSKIDQIVGQYAKLPRLKWDKEGEWKKELARQKKSEEEFNFKLRERYREIREKENLIKMAARGAVHGEIDEAEKILRAGAVDELSALHRRILEQDKELEDTTFEKWAGELLAEGEEEEYDDD</sequence>
<gene>
    <name evidence="2" type="ORF">TWF481_005013</name>
</gene>
<accession>A0AAV9WL86</accession>
<comment type="caution">
    <text evidence="2">The sequence shown here is derived from an EMBL/GenBank/DDBJ whole genome shotgun (WGS) entry which is preliminary data.</text>
</comment>
<evidence type="ECO:0000313" key="2">
    <source>
        <dbReference type="EMBL" id="KAK6510296.1"/>
    </source>
</evidence>
<feature type="compositionally biased region" description="Basic and acidic residues" evidence="1">
    <location>
        <begin position="287"/>
        <end position="296"/>
    </location>
</feature>
<proteinExistence type="predicted"/>
<organism evidence="2 3">
    <name type="scientific">Arthrobotrys musiformis</name>
    <dbReference type="NCBI Taxonomy" id="47236"/>
    <lineage>
        <taxon>Eukaryota</taxon>
        <taxon>Fungi</taxon>
        <taxon>Dikarya</taxon>
        <taxon>Ascomycota</taxon>
        <taxon>Pezizomycotina</taxon>
        <taxon>Orbiliomycetes</taxon>
        <taxon>Orbiliales</taxon>
        <taxon>Orbiliaceae</taxon>
        <taxon>Arthrobotrys</taxon>
    </lineage>
</organism>
<dbReference type="Proteomes" id="UP001370758">
    <property type="component" value="Unassembled WGS sequence"/>
</dbReference>
<evidence type="ECO:0000256" key="1">
    <source>
        <dbReference type="SAM" id="MobiDB-lite"/>
    </source>
</evidence>
<dbReference type="EMBL" id="JAVHJL010000002">
    <property type="protein sequence ID" value="KAK6510296.1"/>
    <property type="molecule type" value="Genomic_DNA"/>
</dbReference>
<keyword evidence="3" id="KW-1185">Reference proteome</keyword>
<name>A0AAV9WL86_9PEZI</name>
<reference evidence="2 3" key="1">
    <citation type="submission" date="2023-08" db="EMBL/GenBank/DDBJ databases">
        <authorList>
            <person name="Palmer J.M."/>
        </authorList>
    </citation>
    <scope>NUCLEOTIDE SEQUENCE [LARGE SCALE GENOMIC DNA]</scope>
    <source>
        <strain evidence="2 3">TWF481</strain>
    </source>
</reference>